<organism evidence="2 3">
    <name type="scientific">Pseudothauera nasutitermitis</name>
    <dbReference type="NCBI Taxonomy" id="2565930"/>
    <lineage>
        <taxon>Bacteria</taxon>
        <taxon>Pseudomonadati</taxon>
        <taxon>Pseudomonadota</taxon>
        <taxon>Betaproteobacteria</taxon>
        <taxon>Rhodocyclales</taxon>
        <taxon>Zoogloeaceae</taxon>
        <taxon>Pseudothauera</taxon>
    </lineage>
</organism>
<comment type="caution">
    <text evidence="2">The sequence shown here is derived from an EMBL/GenBank/DDBJ whole genome shotgun (WGS) entry which is preliminary data.</text>
</comment>
<dbReference type="GO" id="GO:0002098">
    <property type="term" value="P:tRNA wobble uridine modification"/>
    <property type="evidence" value="ECO:0007669"/>
    <property type="project" value="TreeGrafter"/>
</dbReference>
<feature type="domain" description="G" evidence="1">
    <location>
        <begin position="11"/>
        <end position="159"/>
    </location>
</feature>
<dbReference type="RefSeq" id="WP_136348049.1">
    <property type="nucleotide sequence ID" value="NZ_SSOC01000003.1"/>
</dbReference>
<dbReference type="Gene3D" id="3.40.50.300">
    <property type="entry name" value="P-loop containing nucleotide triphosphate hydrolases"/>
    <property type="match status" value="1"/>
</dbReference>
<name>A0A4S4B053_9RHOO</name>
<reference evidence="2 3" key="1">
    <citation type="submission" date="2019-04" db="EMBL/GenBank/DDBJ databases">
        <title>Azoarcus nasutitermitis sp. nov. isolated from termite nest.</title>
        <authorList>
            <person name="Lin S.-Y."/>
            <person name="Hameed A."/>
            <person name="Hsu Y.-H."/>
            <person name="Young C.-C."/>
        </authorList>
    </citation>
    <scope>NUCLEOTIDE SEQUENCE [LARGE SCALE GENOMIC DNA]</scope>
    <source>
        <strain evidence="2 3">CC-YHH838</strain>
    </source>
</reference>
<evidence type="ECO:0000259" key="1">
    <source>
        <dbReference type="Pfam" id="PF01926"/>
    </source>
</evidence>
<dbReference type="Pfam" id="PF01926">
    <property type="entry name" value="MMR_HSR1"/>
    <property type="match status" value="1"/>
</dbReference>
<sequence>MSDSASQAPVRIALVGHTNTGKTSLMRTLTRDGGFGEVSSRPSTTRHVEGARLLADGVPMVELYDTPGMEDASALFDELETLETDARGARLDGPARIERFLGLEQAHRRFEQEAKVLRQMLASDAALYVVDARDPVLAKHRDELAILAMCARPLLPVLNFVGSPVADEAAWRAALARLGLHAVVRFDTVAPERDGEALLYAKLATLLDARRAHFDRLAASRAREAGARRAAALLRVAELLVDVAAARVSVERASAVAVDTAVGALNQAVRAREQGCVDALLALYRFSGTALEEAGLPLAEGRWEEDLFHPETLRLAGVRVGGGVAAGAAAGFGVDLLVGGLTLGTATAVGALAGGGVQALRQFGGRIADRLGGRRTLTVADAVVALLAVRGLCLVAALERRGHAAMTPIRRFGDALDGEAGEGIRMELEDARAHPEWSALDGRVEANGERRVLVERVAGRLEEALAGIDGSLEPSSGG</sequence>
<dbReference type="GO" id="GO:0030488">
    <property type="term" value="P:tRNA methylation"/>
    <property type="evidence" value="ECO:0007669"/>
    <property type="project" value="TreeGrafter"/>
</dbReference>
<dbReference type="InterPro" id="IPR021871">
    <property type="entry name" value="DUF3482"/>
</dbReference>
<dbReference type="Pfam" id="PF11981">
    <property type="entry name" value="DUF3482"/>
    <property type="match status" value="1"/>
</dbReference>
<dbReference type="GO" id="GO:0005829">
    <property type="term" value="C:cytosol"/>
    <property type="evidence" value="ECO:0007669"/>
    <property type="project" value="TreeGrafter"/>
</dbReference>
<evidence type="ECO:0000313" key="3">
    <source>
        <dbReference type="Proteomes" id="UP000308430"/>
    </source>
</evidence>
<keyword evidence="3" id="KW-1185">Reference proteome</keyword>
<gene>
    <name evidence="2" type="ORF">E6C76_09895</name>
</gene>
<dbReference type="CDD" id="cd00882">
    <property type="entry name" value="Ras_like_GTPase"/>
    <property type="match status" value="1"/>
</dbReference>
<dbReference type="GO" id="GO:0005525">
    <property type="term" value="F:GTP binding"/>
    <property type="evidence" value="ECO:0007669"/>
    <property type="project" value="InterPro"/>
</dbReference>
<dbReference type="InterPro" id="IPR006073">
    <property type="entry name" value="GTP-bd"/>
</dbReference>
<dbReference type="Proteomes" id="UP000308430">
    <property type="component" value="Unassembled WGS sequence"/>
</dbReference>
<dbReference type="PANTHER" id="PTHR42714">
    <property type="entry name" value="TRNA MODIFICATION GTPASE GTPBP3"/>
    <property type="match status" value="1"/>
</dbReference>
<dbReference type="OrthoDB" id="5406017at2"/>
<protein>
    <submittedName>
        <fullName evidence="2">DUF3482 domain-containing protein</fullName>
    </submittedName>
</protein>
<dbReference type="SUPFAM" id="SSF52540">
    <property type="entry name" value="P-loop containing nucleoside triphosphate hydrolases"/>
    <property type="match status" value="1"/>
</dbReference>
<dbReference type="EMBL" id="SSOC01000003">
    <property type="protein sequence ID" value="THF65843.1"/>
    <property type="molecule type" value="Genomic_DNA"/>
</dbReference>
<evidence type="ECO:0000313" key="2">
    <source>
        <dbReference type="EMBL" id="THF65843.1"/>
    </source>
</evidence>
<dbReference type="PANTHER" id="PTHR42714:SF7">
    <property type="entry name" value="G DOMAIN-CONTAINING PROTEIN"/>
    <property type="match status" value="1"/>
</dbReference>
<accession>A0A4S4B053</accession>
<dbReference type="AlphaFoldDB" id="A0A4S4B053"/>
<proteinExistence type="predicted"/>
<dbReference type="InterPro" id="IPR027417">
    <property type="entry name" value="P-loop_NTPase"/>
</dbReference>